<dbReference type="AlphaFoldDB" id="A0A807LAR4"/>
<keyword evidence="3" id="KW-1185">Reference proteome</keyword>
<feature type="transmembrane region" description="Helical" evidence="1">
    <location>
        <begin position="130"/>
        <end position="150"/>
    </location>
</feature>
<evidence type="ECO:0000313" key="2">
    <source>
        <dbReference type="EMBL" id="APZ04804.1"/>
    </source>
</evidence>
<organism evidence="2 3">
    <name type="scientific">Kosakonia cowanii JCM 10956 = DSM 18146</name>
    <dbReference type="NCBI Taxonomy" id="1300165"/>
    <lineage>
        <taxon>Bacteria</taxon>
        <taxon>Pseudomonadati</taxon>
        <taxon>Pseudomonadota</taxon>
        <taxon>Gammaproteobacteria</taxon>
        <taxon>Enterobacterales</taxon>
        <taxon>Enterobacteriaceae</taxon>
        <taxon>Kosakonia</taxon>
    </lineage>
</organism>
<name>A0A807LAR4_9ENTR</name>
<keyword evidence="1" id="KW-0812">Transmembrane</keyword>
<feature type="transmembrane region" description="Helical" evidence="1">
    <location>
        <begin position="12"/>
        <end position="31"/>
    </location>
</feature>
<proteinExistence type="predicted"/>
<accession>A0A807LAR4</accession>
<keyword evidence="1" id="KW-0472">Membrane</keyword>
<protein>
    <submittedName>
        <fullName evidence="2">Uncharacterized protein</fullName>
    </submittedName>
</protein>
<dbReference type="EMBL" id="CP019445">
    <property type="protein sequence ID" value="APZ04804.1"/>
    <property type="molecule type" value="Genomic_DNA"/>
</dbReference>
<evidence type="ECO:0000313" key="3">
    <source>
        <dbReference type="Proteomes" id="UP000187148"/>
    </source>
</evidence>
<gene>
    <name evidence="2" type="ORF">BWI95_06890</name>
</gene>
<keyword evidence="1" id="KW-1133">Transmembrane helix</keyword>
<sequence length="176" mass="20038">MEKLQLFYNDPLEAGLALFAAALLSIFGAFIKDWLLKLFSVFSKGMKARSVASKKRVFKQARFLLRDPVLLSLFTFRAVRSNLLWVTSNILSILLLVYAQQQISNFNFDSITRMSLFEALFANDAEVTVLFYYTFLGSITFLATLTSGYVSSARNRILYKAYTSRLKKLRAGIELP</sequence>
<dbReference type="RefSeq" id="WP_076769225.1">
    <property type="nucleotide sequence ID" value="NZ_CP019445.1"/>
</dbReference>
<feature type="transmembrane region" description="Helical" evidence="1">
    <location>
        <begin position="82"/>
        <end position="99"/>
    </location>
</feature>
<reference evidence="2 3" key="1">
    <citation type="submission" date="2017-01" db="EMBL/GenBank/DDBJ databases">
        <authorList>
            <person name="Cao J.-M."/>
        </authorList>
    </citation>
    <scope>NUCLEOTIDE SEQUENCE [LARGE SCALE GENOMIC DNA]</scope>
    <source>
        <strain evidence="2 3">888-76</strain>
    </source>
</reference>
<dbReference type="Proteomes" id="UP000187148">
    <property type="component" value="Chromosome"/>
</dbReference>
<dbReference type="KEGG" id="kco:BWI95_06890"/>
<evidence type="ECO:0000256" key="1">
    <source>
        <dbReference type="SAM" id="Phobius"/>
    </source>
</evidence>